<dbReference type="KEGG" id="rml:FF011L_31620"/>
<dbReference type="InterPro" id="IPR029055">
    <property type="entry name" value="Ntn_hydrolases_N"/>
</dbReference>
<reference evidence="5 6" key="1">
    <citation type="submission" date="2019-02" db="EMBL/GenBank/DDBJ databases">
        <title>Deep-cultivation of Planctomycetes and their phenomic and genomic characterization uncovers novel biology.</title>
        <authorList>
            <person name="Wiegand S."/>
            <person name="Jogler M."/>
            <person name="Boedeker C."/>
            <person name="Pinto D."/>
            <person name="Vollmers J."/>
            <person name="Rivas-Marin E."/>
            <person name="Kohn T."/>
            <person name="Peeters S.H."/>
            <person name="Heuer A."/>
            <person name="Rast P."/>
            <person name="Oberbeckmann S."/>
            <person name="Bunk B."/>
            <person name="Jeske O."/>
            <person name="Meyerdierks A."/>
            <person name="Storesund J.E."/>
            <person name="Kallscheuer N."/>
            <person name="Luecker S."/>
            <person name="Lage O.M."/>
            <person name="Pohl T."/>
            <person name="Merkel B.J."/>
            <person name="Hornburger P."/>
            <person name="Mueller R.-W."/>
            <person name="Bruemmer F."/>
            <person name="Labrenz M."/>
            <person name="Spormann A.M."/>
            <person name="Op den Camp H."/>
            <person name="Overmann J."/>
            <person name="Amann R."/>
            <person name="Jetten M.S.M."/>
            <person name="Mascher T."/>
            <person name="Medema M.H."/>
            <person name="Devos D.P."/>
            <person name="Kaster A.-K."/>
            <person name="Ovreas L."/>
            <person name="Rohde M."/>
            <person name="Galperin M.Y."/>
            <person name="Jogler C."/>
        </authorList>
    </citation>
    <scope>NUCLEOTIDE SEQUENCE [LARGE SCALE GENOMIC DNA]</scope>
    <source>
        <strain evidence="5 6">FF011L</strain>
    </source>
</reference>
<organism evidence="5 6">
    <name type="scientific">Roseimaritima multifibrata</name>
    <dbReference type="NCBI Taxonomy" id="1930274"/>
    <lineage>
        <taxon>Bacteria</taxon>
        <taxon>Pseudomonadati</taxon>
        <taxon>Planctomycetota</taxon>
        <taxon>Planctomycetia</taxon>
        <taxon>Pirellulales</taxon>
        <taxon>Pirellulaceae</taxon>
        <taxon>Roseimaritima</taxon>
    </lineage>
</organism>
<evidence type="ECO:0000259" key="4">
    <source>
        <dbReference type="Pfam" id="PF02275"/>
    </source>
</evidence>
<proteinExistence type="inferred from homology"/>
<dbReference type="RefSeq" id="WP_145352426.1">
    <property type="nucleotide sequence ID" value="NZ_CP036262.1"/>
</dbReference>
<dbReference type="SUPFAM" id="SSF56235">
    <property type="entry name" value="N-terminal nucleophile aminohydrolases (Ntn hydrolases)"/>
    <property type="match status" value="1"/>
</dbReference>
<evidence type="ECO:0000256" key="3">
    <source>
        <dbReference type="SAM" id="SignalP"/>
    </source>
</evidence>
<feature type="signal peptide" evidence="3">
    <location>
        <begin position="1"/>
        <end position="26"/>
    </location>
</feature>
<feature type="domain" description="Choloylglycine hydrolase/NAAA C-terminal" evidence="4">
    <location>
        <begin position="27"/>
        <end position="347"/>
    </location>
</feature>
<evidence type="ECO:0000313" key="6">
    <source>
        <dbReference type="Proteomes" id="UP000320672"/>
    </source>
</evidence>
<sequence length="364" mass="39578" precursor="true">MLRLFRSCLKFVLPALLTLGATAALACTGITLRPGDGSVIFARTMEFGTDLQSNVIIIPRGYSFEGTAPGDKPGMRWKSEYGIVGTNAFDEPLVADGLNEKGLHVGVFYFPGFAKYQDVKPEDADRSLAPWELSTYLLGTCSSVDEAVEAANNVLVGEVVMKKMGFVPPLHLIATDATGKSVVFEHVDGNLTTHSNQIGVMTNSPQFDWHLTNLSNYVNLTAQNSEGMDLAGKQIEALGQGSGMLGLPGDFTPPSRFVRAVAYSKAALPVKTAKEGVLQAFHILNQFDIPKGAAMANEKGNEVADYTLWTSAADLTNLRHYFRTYENSQIRMVDLKQVDFDAKDIKTISMRGEEVIPDLSKTAK</sequence>
<dbReference type="CDD" id="cd00542">
    <property type="entry name" value="Ntn_PVA"/>
    <property type="match status" value="1"/>
</dbReference>
<keyword evidence="2 5" id="KW-0378">Hydrolase</keyword>
<dbReference type="Proteomes" id="UP000320672">
    <property type="component" value="Chromosome"/>
</dbReference>
<keyword evidence="3" id="KW-0732">Signal</keyword>
<keyword evidence="6" id="KW-1185">Reference proteome</keyword>
<dbReference type="PROSITE" id="PS51257">
    <property type="entry name" value="PROKAR_LIPOPROTEIN"/>
    <property type="match status" value="1"/>
</dbReference>
<dbReference type="GO" id="GO:0008953">
    <property type="term" value="F:penicillin amidase activity"/>
    <property type="evidence" value="ECO:0007669"/>
    <property type="project" value="UniProtKB-EC"/>
</dbReference>
<feature type="chain" id="PRO_5021788527" evidence="3">
    <location>
        <begin position="27"/>
        <end position="364"/>
    </location>
</feature>
<dbReference type="AlphaFoldDB" id="A0A517MHN0"/>
<dbReference type="PANTHER" id="PTHR35527">
    <property type="entry name" value="CHOLOYLGLYCINE HYDROLASE"/>
    <property type="match status" value="1"/>
</dbReference>
<dbReference type="InterPro" id="IPR052193">
    <property type="entry name" value="Peptidase_C59"/>
</dbReference>
<dbReference type="Gene3D" id="3.60.60.10">
    <property type="entry name" value="Penicillin V Acylase, Chain A"/>
    <property type="match status" value="1"/>
</dbReference>
<evidence type="ECO:0000256" key="2">
    <source>
        <dbReference type="ARBA" id="ARBA00022801"/>
    </source>
</evidence>
<evidence type="ECO:0000313" key="5">
    <source>
        <dbReference type="EMBL" id="QDS94383.1"/>
    </source>
</evidence>
<dbReference type="InterPro" id="IPR029132">
    <property type="entry name" value="CBAH/NAAA_C"/>
</dbReference>
<dbReference type="EC" id="3.5.1.11" evidence="5"/>
<gene>
    <name evidence="5" type="ORF">FF011L_31620</name>
</gene>
<comment type="similarity">
    <text evidence="1">Belongs to the peptidase C59 family.</text>
</comment>
<accession>A0A517MHN0</accession>
<evidence type="ECO:0000256" key="1">
    <source>
        <dbReference type="ARBA" id="ARBA00006625"/>
    </source>
</evidence>
<dbReference type="PANTHER" id="PTHR35527:SF2">
    <property type="entry name" value="HYDROLASE"/>
    <property type="match status" value="1"/>
</dbReference>
<name>A0A517MHN0_9BACT</name>
<dbReference type="EMBL" id="CP036262">
    <property type="protein sequence ID" value="QDS94383.1"/>
    <property type="molecule type" value="Genomic_DNA"/>
</dbReference>
<protein>
    <submittedName>
        <fullName evidence="5">Penicillin acylase</fullName>
        <ecNumber evidence="5">3.5.1.11</ecNumber>
    </submittedName>
</protein>
<dbReference type="OrthoDB" id="9794717at2"/>
<dbReference type="Pfam" id="PF02275">
    <property type="entry name" value="CBAH"/>
    <property type="match status" value="1"/>
</dbReference>